<protein>
    <submittedName>
        <fullName evidence="1">Uncharacterized protein</fullName>
    </submittedName>
</protein>
<gene>
    <name evidence="1" type="ORF">MENTE1834_LOCUS31577</name>
</gene>
<dbReference type="EMBL" id="CAVMJV010000053">
    <property type="protein sequence ID" value="CAK5084191.1"/>
    <property type="molecule type" value="Genomic_DNA"/>
</dbReference>
<keyword evidence="2" id="KW-1185">Reference proteome</keyword>
<accession>A0ACB0ZZ67</accession>
<reference evidence="1" key="1">
    <citation type="submission" date="2023-11" db="EMBL/GenBank/DDBJ databases">
        <authorList>
            <person name="Poullet M."/>
        </authorList>
    </citation>
    <scope>NUCLEOTIDE SEQUENCE</scope>
    <source>
        <strain evidence="1">E1834</strain>
    </source>
</reference>
<name>A0ACB0ZZ67_MELEN</name>
<organism evidence="1 2">
    <name type="scientific">Meloidogyne enterolobii</name>
    <name type="common">Root-knot nematode worm</name>
    <name type="synonym">Meloidogyne mayaguensis</name>
    <dbReference type="NCBI Taxonomy" id="390850"/>
    <lineage>
        <taxon>Eukaryota</taxon>
        <taxon>Metazoa</taxon>
        <taxon>Ecdysozoa</taxon>
        <taxon>Nematoda</taxon>
        <taxon>Chromadorea</taxon>
        <taxon>Rhabditida</taxon>
        <taxon>Tylenchina</taxon>
        <taxon>Tylenchomorpha</taxon>
        <taxon>Tylenchoidea</taxon>
        <taxon>Meloidogynidae</taxon>
        <taxon>Meloidogyninae</taxon>
        <taxon>Meloidogyne</taxon>
    </lineage>
</organism>
<comment type="caution">
    <text evidence="1">The sequence shown here is derived from an EMBL/GenBank/DDBJ whole genome shotgun (WGS) entry which is preliminary data.</text>
</comment>
<evidence type="ECO:0000313" key="2">
    <source>
        <dbReference type="Proteomes" id="UP001497535"/>
    </source>
</evidence>
<sequence length="279" mass="31548">MSRIEKKSLFRVSIEKQSGLQVVVISGESGSGKTESTNFLLHHLTALSQKGTQGHTIEQQILSAGPVLEAFGNALTVQNNNSSRFGKFIRVNYRENGMVCGANVEIYLLEKSRIISQAAGERNYHVFYYLLEGMTDSERKDHLLLNAKDYYYLNQNSFFACESLNEKHEFERLKHSMTAVGFSTQSQQKIFGTISAVLLLGNIEYKKLVVNYRIYSNRMAAILFFNTTKNCHSIGGAIQMEAAILFFIGQKLRLGLLRLRWVIGKIGNSTNFFLENSIF</sequence>
<proteinExistence type="predicted"/>
<evidence type="ECO:0000313" key="1">
    <source>
        <dbReference type="EMBL" id="CAK5084191.1"/>
    </source>
</evidence>
<dbReference type="Proteomes" id="UP001497535">
    <property type="component" value="Unassembled WGS sequence"/>
</dbReference>